<organism evidence="1 2">
    <name type="scientific">Micromonospora lupini str. Lupac 08</name>
    <dbReference type="NCBI Taxonomy" id="1150864"/>
    <lineage>
        <taxon>Bacteria</taxon>
        <taxon>Bacillati</taxon>
        <taxon>Actinomycetota</taxon>
        <taxon>Actinomycetes</taxon>
        <taxon>Micromonosporales</taxon>
        <taxon>Micromonosporaceae</taxon>
        <taxon>Micromonospora</taxon>
    </lineage>
</organism>
<comment type="caution">
    <text evidence="1">The sequence shown here is derived from an EMBL/GenBank/DDBJ whole genome shotgun (WGS) entry which is preliminary data.</text>
</comment>
<evidence type="ECO:0000313" key="1">
    <source>
        <dbReference type="EMBL" id="CCH18221.1"/>
    </source>
</evidence>
<proteinExistence type="predicted"/>
<accession>I0L324</accession>
<sequence length="34" mass="4018">MRRAGMLNRRWSGRLQNFGSTTHHISHLELELVL</sequence>
<dbReference type="STRING" id="1150864.MILUP08_43126"/>
<dbReference type="AlphaFoldDB" id="I0L324"/>
<protein>
    <submittedName>
        <fullName evidence="1">Uncharacterized protein</fullName>
    </submittedName>
</protein>
<gene>
    <name evidence="1" type="ORF">MILUP08_43126</name>
</gene>
<name>I0L324_9ACTN</name>
<dbReference type="EMBL" id="CAIE01000025">
    <property type="protein sequence ID" value="CCH18221.1"/>
    <property type="molecule type" value="Genomic_DNA"/>
</dbReference>
<keyword evidence="2" id="KW-1185">Reference proteome</keyword>
<reference evidence="2" key="1">
    <citation type="journal article" date="2012" name="J. Bacteriol.">
        <title>Genome Sequence of Micromonospora lupini Lupac 08, Isolated from Root Nodules of Lupinus angustifolius.</title>
        <authorList>
            <person name="Alonso-Vega P."/>
            <person name="Normand P."/>
            <person name="Bacigalupe R."/>
            <person name="Pujic P."/>
            <person name="Lajus A."/>
            <person name="Vallenet D."/>
            <person name="Carro L."/>
            <person name="Coll P."/>
            <person name="Trujillo M.E."/>
        </authorList>
    </citation>
    <scope>NUCLEOTIDE SEQUENCE [LARGE SCALE GENOMIC DNA]</scope>
    <source>
        <strain evidence="2">Lupac 08</strain>
    </source>
</reference>
<dbReference type="Proteomes" id="UP000003448">
    <property type="component" value="Unassembled WGS sequence"/>
</dbReference>
<evidence type="ECO:0000313" key="2">
    <source>
        <dbReference type="Proteomes" id="UP000003448"/>
    </source>
</evidence>